<evidence type="ECO:0000256" key="10">
    <source>
        <dbReference type="ARBA" id="ARBA00023098"/>
    </source>
</evidence>
<evidence type="ECO:0000256" key="5">
    <source>
        <dbReference type="ARBA" id="ARBA00022723"/>
    </source>
</evidence>
<evidence type="ECO:0000313" key="16">
    <source>
        <dbReference type="EMBL" id="KAJ6221649.1"/>
    </source>
</evidence>
<dbReference type="InterPro" id="IPR001522">
    <property type="entry name" value="FADS-1_CS"/>
</dbReference>
<keyword evidence="3 13" id="KW-0444">Lipid biosynthesis</keyword>
<feature type="transmembrane region" description="Helical" evidence="14">
    <location>
        <begin position="197"/>
        <end position="219"/>
    </location>
</feature>
<dbReference type="PANTHER" id="PTHR11351:SF31">
    <property type="entry name" value="DESATURASE 1, ISOFORM A-RELATED"/>
    <property type="match status" value="1"/>
</dbReference>
<evidence type="ECO:0000256" key="13">
    <source>
        <dbReference type="RuleBase" id="RU000581"/>
    </source>
</evidence>
<feature type="transmembrane region" description="Helical" evidence="14">
    <location>
        <begin position="345"/>
        <end position="369"/>
    </location>
</feature>
<dbReference type="EMBL" id="JAPWDV010000001">
    <property type="protein sequence ID" value="KAJ6221649.1"/>
    <property type="molecule type" value="Genomic_DNA"/>
</dbReference>
<keyword evidence="10" id="KW-0443">Lipid metabolism</keyword>
<dbReference type="GO" id="GO:0005789">
    <property type="term" value="C:endoplasmic reticulum membrane"/>
    <property type="evidence" value="ECO:0007669"/>
    <property type="project" value="TreeGrafter"/>
</dbReference>
<dbReference type="PROSITE" id="PS00476">
    <property type="entry name" value="FATTY_ACID_DESATUR_1"/>
    <property type="match status" value="1"/>
</dbReference>
<evidence type="ECO:0000259" key="15">
    <source>
        <dbReference type="Pfam" id="PF00487"/>
    </source>
</evidence>
<name>A0A9Q0RPC0_BLOTA</name>
<dbReference type="InterPro" id="IPR015876">
    <property type="entry name" value="Acyl-CoA_DS"/>
</dbReference>
<organism evidence="16 17">
    <name type="scientific">Blomia tropicalis</name>
    <name type="common">Mite</name>
    <dbReference type="NCBI Taxonomy" id="40697"/>
    <lineage>
        <taxon>Eukaryota</taxon>
        <taxon>Metazoa</taxon>
        <taxon>Ecdysozoa</taxon>
        <taxon>Arthropoda</taxon>
        <taxon>Chelicerata</taxon>
        <taxon>Arachnida</taxon>
        <taxon>Acari</taxon>
        <taxon>Acariformes</taxon>
        <taxon>Sarcoptiformes</taxon>
        <taxon>Astigmata</taxon>
        <taxon>Glycyphagoidea</taxon>
        <taxon>Echimyopodidae</taxon>
        <taxon>Blomia</taxon>
    </lineage>
</organism>
<dbReference type="PANTHER" id="PTHR11351">
    <property type="entry name" value="ACYL-COA DESATURASE"/>
    <property type="match status" value="1"/>
</dbReference>
<evidence type="ECO:0000256" key="1">
    <source>
        <dbReference type="ARBA" id="ARBA00004141"/>
    </source>
</evidence>
<sequence length="373" mass="43349">MSPSNIHNGITYQLYEDDVEQLEINQNEQSTNTNNDDPKATKTKPYKTQIVWRNVMIMSILHLTALYSLFFVLPVVQWKTIILVQTLVIMFSMGIQAGAHRLWSHRALKANFAVRLFFCILQTGALQNDIYEWCRDHRAHHKFSDTDADPHNSRRGFFFSHIGWLLVKKHPELIRRGKTIDMTDLETDPIVMFQRQYYILLVLLIWGFLPTYIPVVFWGEDPLNSFLACVVVRYVYSLNVTWLVNSWSHMYGTRPYDGNIAPVESTVRHLLLGEGFHNYHHAFPWDYRASELGSLDVFNPCTGLIDIFHYLGWAWDLKTANPSIVARKMELRGDKSKTYKKTRGLFEWIGGVLATIAFIPFTKLIATLLEILF</sequence>
<comment type="caution">
    <text evidence="16">The sequence shown here is derived from an EMBL/GenBank/DDBJ whole genome shotgun (WGS) entry which is preliminary data.</text>
</comment>
<gene>
    <name evidence="16" type="ORF">RDWZM_000194</name>
</gene>
<protein>
    <recommendedName>
        <fullName evidence="15">Fatty acid desaturase domain-containing protein</fullName>
    </recommendedName>
</protein>
<dbReference type="AlphaFoldDB" id="A0A9Q0RPC0"/>
<evidence type="ECO:0000256" key="4">
    <source>
        <dbReference type="ARBA" id="ARBA00022692"/>
    </source>
</evidence>
<evidence type="ECO:0000256" key="11">
    <source>
        <dbReference type="ARBA" id="ARBA00023136"/>
    </source>
</evidence>
<keyword evidence="17" id="KW-1185">Reference proteome</keyword>
<keyword evidence="9" id="KW-0408">Iron</keyword>
<proteinExistence type="inferred from homology"/>
<keyword evidence="4 13" id="KW-0812">Transmembrane</keyword>
<comment type="domain">
    <text evidence="13">The histidine box domains are involved in binding the catalytic metal ions.</text>
</comment>
<dbReference type="PRINTS" id="PR00075">
    <property type="entry name" value="FACDDSATRASE"/>
</dbReference>
<comment type="subcellular location">
    <subcellularLocation>
        <location evidence="1">Membrane</location>
        <topology evidence="1">Multi-pass membrane protein</topology>
    </subcellularLocation>
</comment>
<keyword evidence="8 13" id="KW-0560">Oxidoreductase</keyword>
<keyword evidence="5" id="KW-0479">Metal-binding</keyword>
<dbReference type="GO" id="GO:0004768">
    <property type="term" value="F:stearoyl-CoA 9-desaturase activity"/>
    <property type="evidence" value="ECO:0007669"/>
    <property type="project" value="TreeGrafter"/>
</dbReference>
<evidence type="ECO:0000256" key="7">
    <source>
        <dbReference type="ARBA" id="ARBA00022989"/>
    </source>
</evidence>
<keyword evidence="6" id="KW-0276">Fatty acid metabolism</keyword>
<dbReference type="GO" id="GO:0006636">
    <property type="term" value="P:unsaturated fatty acid biosynthetic process"/>
    <property type="evidence" value="ECO:0007669"/>
    <property type="project" value="TreeGrafter"/>
</dbReference>
<dbReference type="InterPro" id="IPR005804">
    <property type="entry name" value="FA_desaturase_dom"/>
</dbReference>
<evidence type="ECO:0000256" key="14">
    <source>
        <dbReference type="SAM" id="Phobius"/>
    </source>
</evidence>
<comment type="cofactor">
    <cofactor evidence="13">
        <name>Fe(2+)</name>
        <dbReference type="ChEBI" id="CHEBI:29033"/>
    </cofactor>
</comment>
<dbReference type="CDD" id="cd03505">
    <property type="entry name" value="Delta9-FADS-like"/>
    <property type="match status" value="1"/>
</dbReference>
<evidence type="ECO:0000256" key="3">
    <source>
        <dbReference type="ARBA" id="ARBA00022516"/>
    </source>
</evidence>
<keyword evidence="12 13" id="KW-0275">Fatty acid biosynthesis</keyword>
<evidence type="ECO:0000256" key="12">
    <source>
        <dbReference type="ARBA" id="ARBA00023160"/>
    </source>
</evidence>
<evidence type="ECO:0000313" key="17">
    <source>
        <dbReference type="Proteomes" id="UP001142055"/>
    </source>
</evidence>
<feature type="domain" description="Fatty acid desaturase" evidence="15">
    <location>
        <begin position="82"/>
        <end position="284"/>
    </location>
</feature>
<keyword evidence="7 14" id="KW-1133">Transmembrane helix</keyword>
<dbReference type="OMA" id="RMHHRYS"/>
<reference evidence="16" key="1">
    <citation type="submission" date="2022-12" db="EMBL/GenBank/DDBJ databases">
        <title>Genome assemblies of Blomia tropicalis.</title>
        <authorList>
            <person name="Cui Y."/>
        </authorList>
    </citation>
    <scope>NUCLEOTIDE SEQUENCE</scope>
    <source>
        <tissue evidence="16">Adult mites</tissue>
    </source>
</reference>
<evidence type="ECO:0000256" key="8">
    <source>
        <dbReference type="ARBA" id="ARBA00023002"/>
    </source>
</evidence>
<evidence type="ECO:0000256" key="6">
    <source>
        <dbReference type="ARBA" id="ARBA00022832"/>
    </source>
</evidence>
<comment type="similarity">
    <text evidence="2 13">Belongs to the fatty acid desaturase type 1 family.</text>
</comment>
<keyword evidence="11 14" id="KW-0472">Membrane</keyword>
<feature type="transmembrane region" description="Helical" evidence="14">
    <location>
        <begin position="81"/>
        <end position="99"/>
    </location>
</feature>
<evidence type="ECO:0000256" key="9">
    <source>
        <dbReference type="ARBA" id="ARBA00023004"/>
    </source>
</evidence>
<dbReference type="Pfam" id="PF00487">
    <property type="entry name" value="FA_desaturase"/>
    <property type="match status" value="1"/>
</dbReference>
<evidence type="ECO:0000256" key="2">
    <source>
        <dbReference type="ARBA" id="ARBA00009295"/>
    </source>
</evidence>
<accession>A0A9Q0RPC0</accession>
<feature type="transmembrane region" description="Helical" evidence="14">
    <location>
        <begin position="225"/>
        <end position="244"/>
    </location>
</feature>
<dbReference type="GO" id="GO:0005506">
    <property type="term" value="F:iron ion binding"/>
    <property type="evidence" value="ECO:0007669"/>
    <property type="project" value="TreeGrafter"/>
</dbReference>
<dbReference type="Proteomes" id="UP001142055">
    <property type="component" value="Chromosome 1"/>
</dbReference>
<feature type="transmembrane region" description="Helical" evidence="14">
    <location>
        <begin position="51"/>
        <end position="75"/>
    </location>
</feature>